<reference evidence="11" key="1">
    <citation type="submission" date="2019-09" db="EMBL/GenBank/DDBJ databases">
        <title>Characterisation of the sponge microbiome using genome-centric metagenomics.</title>
        <authorList>
            <person name="Engelberts J.P."/>
            <person name="Robbins S.J."/>
            <person name="De Goeij J.M."/>
            <person name="Aranda M."/>
            <person name="Bell S.C."/>
            <person name="Webster N.S."/>
        </authorList>
    </citation>
    <scope>NUCLEOTIDE SEQUENCE</scope>
    <source>
        <strain evidence="11">SB0675_bin_29</strain>
    </source>
</reference>
<gene>
    <name evidence="11" type="ORF">F4148_08065</name>
</gene>
<evidence type="ECO:0000256" key="6">
    <source>
        <dbReference type="ARBA" id="ARBA00023004"/>
    </source>
</evidence>
<dbReference type="GO" id="GO:0004458">
    <property type="term" value="F:D-lactate dehydrogenase (cytochrome) activity"/>
    <property type="evidence" value="ECO:0007669"/>
    <property type="project" value="TreeGrafter"/>
</dbReference>
<dbReference type="GO" id="GO:0046872">
    <property type="term" value="F:metal ion binding"/>
    <property type="evidence" value="ECO:0007669"/>
    <property type="project" value="UniProtKB-KW"/>
</dbReference>
<evidence type="ECO:0000256" key="5">
    <source>
        <dbReference type="ARBA" id="ARBA00023002"/>
    </source>
</evidence>
<evidence type="ECO:0000256" key="3">
    <source>
        <dbReference type="ARBA" id="ARBA00022723"/>
    </source>
</evidence>
<dbReference type="SUPFAM" id="SSF55103">
    <property type="entry name" value="FAD-linked oxidases, C-terminal domain"/>
    <property type="match status" value="1"/>
</dbReference>
<dbReference type="PANTHER" id="PTHR11748">
    <property type="entry name" value="D-LACTATE DEHYDROGENASE"/>
    <property type="match status" value="1"/>
</dbReference>
<dbReference type="PROSITE" id="PS51379">
    <property type="entry name" value="4FE4S_FER_2"/>
    <property type="match status" value="1"/>
</dbReference>
<dbReference type="Gene3D" id="1.10.45.10">
    <property type="entry name" value="Vanillyl-alcohol Oxidase, Chain A, domain 4"/>
    <property type="match status" value="1"/>
</dbReference>
<evidence type="ECO:0000313" key="11">
    <source>
        <dbReference type="EMBL" id="MYH61709.1"/>
    </source>
</evidence>
<keyword evidence="2" id="KW-0285">Flavoprotein</keyword>
<dbReference type="InterPro" id="IPR016166">
    <property type="entry name" value="FAD-bd_PCMH"/>
</dbReference>
<dbReference type="GO" id="GO:1903457">
    <property type="term" value="P:lactate catabolic process"/>
    <property type="evidence" value="ECO:0007669"/>
    <property type="project" value="TreeGrafter"/>
</dbReference>
<keyword evidence="5" id="KW-0560">Oxidoreductase</keyword>
<evidence type="ECO:0000256" key="2">
    <source>
        <dbReference type="ARBA" id="ARBA00022630"/>
    </source>
</evidence>
<dbReference type="EMBL" id="VYDA01000304">
    <property type="protein sequence ID" value="MYH61709.1"/>
    <property type="molecule type" value="Genomic_DNA"/>
</dbReference>
<dbReference type="PROSITE" id="PS51387">
    <property type="entry name" value="FAD_PCMH"/>
    <property type="match status" value="1"/>
</dbReference>
<sequence length="1048" mass="113838">MTQHSLIQDPATIPSSSFRGPLQETQELVHELEQVVEGEVRFDGYSRMLYSTDASQYQIQPLGVVIPRSADDVQAAVEIAARHNVPLLPRGGGSSLAGQCVGPGLVVDTTKYMDRILAVDQEAATATVQAGISVGILNKTLAPLGLMLGPDPASADRASVGGSIGNNATGSHSILYGMLADNLLETDVILSDGSATRFGPVSSTELEIRSRGNTLEAQIYREVPGIVRAQFEQILERWPRHWRRVSGYGLDRLLHGLLQDEAATNGDSRAGEQAALLRAQLGFDKLYRSQFCDASQIDRFNLIQLLAGSEGTLATVTSAKLKLVRKPQMTALAVVHFDRLVDACAAIPDILETSPSASELLDKHLMDLARAQPEWAKRLHFVVGDPEAVLLTEFYGTEERELSAKLDGLERLLLSRGWRSTVVKILDPTRQKDVWDVRKAGLNILMGRRGDYKPVPGIEDTTVPQEKLAEYLQKILDFCGEQEDVPGIAVYAHASAGCLHVRPLLNLKDRTGIDTLRIVGEHACDLALNYGGAMSGEHGDGLARSYLHPRLFGPELYGAMCQVKDVFDPDNRMNPGKIIDAPPSTENLRFGKEYDTIQLQTVFDWSSDFGYTGAIEMCNGAGVCRKLGAGTMCPSYIATKDEKDTTRGRANALRNAMAGRIPPEELFSPQMYDVMDLCIGCKACKSECPSAVDMARIKAEYLVHYYDRNGLPLFNRLMGLLPTLNRMLYRFGRPLVPLVNWGMKSAPAKAAFARAGIDPRRTLPAYARQPLSTWFARRAATAGTGAANGKSPSTVILFHDTWAEFNHPEIGQAADRVLESACDPVRLAEGRACCGRPLITGGQANKVRGWVDRNVALLAPYARRGLPIVGLEPSCILTLRDEYLDLASDPEAAQSVAENALTFDEFIARETAAPETNGNGSEDGKTSLGSGFSAIWRDEPGTAWLHGHCHQKALIGNEASVAALRAAGYTVQVIDSGCCGMAGDFGYGKGHFEVSRDIGEERLFPAVRDMPAGALLVASGTSCRDQIEQFAGRAPLHMAQVLERALKQ</sequence>
<dbReference type="Pfam" id="PF02913">
    <property type="entry name" value="FAD-oxidase_C"/>
    <property type="match status" value="1"/>
</dbReference>
<feature type="domain" description="FAD-binding PCMH-type" evidence="10">
    <location>
        <begin position="57"/>
        <end position="326"/>
    </location>
</feature>
<dbReference type="InterPro" id="IPR004017">
    <property type="entry name" value="Cys_rich_dom"/>
</dbReference>
<name>A0A6B1FYK8_9CHLR</name>
<evidence type="ECO:0000259" key="10">
    <source>
        <dbReference type="PROSITE" id="PS51387"/>
    </source>
</evidence>
<evidence type="ECO:0000259" key="9">
    <source>
        <dbReference type="PROSITE" id="PS51379"/>
    </source>
</evidence>
<accession>A0A6B1FYK8</accession>
<dbReference type="Gene3D" id="3.30.70.2740">
    <property type="match status" value="1"/>
</dbReference>
<dbReference type="Pfam" id="PF01565">
    <property type="entry name" value="FAD_binding_4"/>
    <property type="match status" value="1"/>
</dbReference>
<dbReference type="InterPro" id="IPR036318">
    <property type="entry name" value="FAD-bd_PCMH-like_sf"/>
</dbReference>
<dbReference type="Gene3D" id="3.30.465.10">
    <property type="match status" value="1"/>
</dbReference>
<dbReference type="InterPro" id="IPR016171">
    <property type="entry name" value="Vanillyl_alc_oxidase_C-sub2"/>
</dbReference>
<dbReference type="InterPro" id="IPR017900">
    <property type="entry name" value="4Fe4S_Fe_S_CS"/>
</dbReference>
<feature type="region of interest" description="Disordered" evidence="8">
    <location>
        <begin position="1"/>
        <end position="20"/>
    </location>
</feature>
<feature type="region of interest" description="Disordered" evidence="8">
    <location>
        <begin position="912"/>
        <end position="931"/>
    </location>
</feature>
<evidence type="ECO:0000256" key="4">
    <source>
        <dbReference type="ARBA" id="ARBA00022827"/>
    </source>
</evidence>
<keyword evidence="3" id="KW-0479">Metal-binding</keyword>
<dbReference type="GO" id="GO:0051536">
    <property type="term" value="F:iron-sulfur cluster binding"/>
    <property type="evidence" value="ECO:0007669"/>
    <property type="project" value="UniProtKB-KW"/>
</dbReference>
<dbReference type="SUPFAM" id="SSF46548">
    <property type="entry name" value="alpha-helical ferredoxin"/>
    <property type="match status" value="1"/>
</dbReference>
<dbReference type="InterPro" id="IPR017896">
    <property type="entry name" value="4Fe4S_Fe-S-bd"/>
</dbReference>
<dbReference type="PANTHER" id="PTHR11748:SF119">
    <property type="entry name" value="D-2-HYDROXYGLUTARATE DEHYDROGENASE"/>
    <property type="match status" value="1"/>
</dbReference>
<comment type="caution">
    <text evidence="11">The sequence shown here is derived from an EMBL/GenBank/DDBJ whole genome shotgun (WGS) entry which is preliminary data.</text>
</comment>
<keyword evidence="4" id="KW-0274">FAD</keyword>
<dbReference type="AlphaFoldDB" id="A0A6B1FYK8"/>
<evidence type="ECO:0000256" key="1">
    <source>
        <dbReference type="ARBA" id="ARBA00001974"/>
    </source>
</evidence>
<dbReference type="PROSITE" id="PS00198">
    <property type="entry name" value="4FE4S_FER_1"/>
    <property type="match status" value="1"/>
</dbReference>
<dbReference type="SUPFAM" id="SSF56176">
    <property type="entry name" value="FAD-binding/transporter-associated domain-like"/>
    <property type="match status" value="1"/>
</dbReference>
<keyword evidence="6" id="KW-0408">Iron</keyword>
<keyword evidence="7" id="KW-0411">Iron-sulfur</keyword>
<dbReference type="InterPro" id="IPR006094">
    <property type="entry name" value="Oxid_FAD_bind_N"/>
</dbReference>
<dbReference type="Pfam" id="PF02754">
    <property type="entry name" value="CCG"/>
    <property type="match status" value="1"/>
</dbReference>
<evidence type="ECO:0000256" key="8">
    <source>
        <dbReference type="SAM" id="MobiDB-lite"/>
    </source>
</evidence>
<dbReference type="InterPro" id="IPR004113">
    <property type="entry name" value="FAD-bd_oxidored_4_C"/>
</dbReference>
<dbReference type="InterPro" id="IPR016164">
    <property type="entry name" value="FAD-linked_Oxase-like_C"/>
</dbReference>
<evidence type="ECO:0000256" key="7">
    <source>
        <dbReference type="ARBA" id="ARBA00023014"/>
    </source>
</evidence>
<dbReference type="GO" id="GO:0008720">
    <property type="term" value="F:D-lactate dehydrogenase (NAD+) activity"/>
    <property type="evidence" value="ECO:0007669"/>
    <property type="project" value="TreeGrafter"/>
</dbReference>
<comment type="cofactor">
    <cofactor evidence="1">
        <name>FAD</name>
        <dbReference type="ChEBI" id="CHEBI:57692"/>
    </cofactor>
</comment>
<dbReference type="GO" id="GO:0071949">
    <property type="term" value="F:FAD binding"/>
    <property type="evidence" value="ECO:0007669"/>
    <property type="project" value="InterPro"/>
</dbReference>
<dbReference type="InterPro" id="IPR016169">
    <property type="entry name" value="FAD-bd_PCMH_sub2"/>
</dbReference>
<protein>
    <submittedName>
        <fullName evidence="11">FAD-binding protein</fullName>
    </submittedName>
</protein>
<organism evidence="11">
    <name type="scientific">Caldilineaceae bacterium SB0675_bin_29</name>
    <dbReference type="NCBI Taxonomy" id="2605266"/>
    <lineage>
        <taxon>Bacteria</taxon>
        <taxon>Bacillati</taxon>
        <taxon>Chloroflexota</taxon>
        <taxon>Caldilineae</taxon>
        <taxon>Caldilineales</taxon>
        <taxon>Caldilineaceae</taxon>
    </lineage>
</organism>
<feature type="domain" description="4Fe-4S ferredoxin-type" evidence="9">
    <location>
        <begin position="667"/>
        <end position="697"/>
    </location>
</feature>
<proteinExistence type="predicted"/>
<dbReference type="Pfam" id="PF13183">
    <property type="entry name" value="Fer4_8"/>
    <property type="match status" value="1"/>
</dbReference>